<dbReference type="EMBL" id="CAKLBY020000311">
    <property type="protein sequence ID" value="CAK7944928.1"/>
    <property type="molecule type" value="Genomic_DNA"/>
</dbReference>
<dbReference type="Proteomes" id="UP001162060">
    <property type="component" value="Unassembled WGS sequence"/>
</dbReference>
<protein>
    <submittedName>
        <fullName evidence="1">Uncharacterized protein</fullName>
    </submittedName>
</protein>
<sequence>MSTCLQKVLPQLKKPGPSPTSTSVPSNFRFLSLRCLASGVRNGFNKVIASAQLVIPVDVAEAEADTLESGQEAAVIAAHTDDRHTSALGGLEIPKGRERHGKAAREVRAKALRSTFLCPLLHPCAHLRQTLPGTAPFSSCARPCQLAS</sequence>
<comment type="caution">
    <text evidence="1">The sequence shown here is derived from an EMBL/GenBank/DDBJ whole genome shotgun (WGS) entry which is preliminary data.</text>
</comment>
<dbReference type="AlphaFoldDB" id="A0AAV1VFR7"/>
<organism evidence="1 2">
    <name type="scientific">Peronospora matthiolae</name>
    <dbReference type="NCBI Taxonomy" id="2874970"/>
    <lineage>
        <taxon>Eukaryota</taxon>
        <taxon>Sar</taxon>
        <taxon>Stramenopiles</taxon>
        <taxon>Oomycota</taxon>
        <taxon>Peronosporomycetes</taxon>
        <taxon>Peronosporales</taxon>
        <taxon>Peronosporaceae</taxon>
        <taxon>Peronospora</taxon>
    </lineage>
</organism>
<proteinExistence type="predicted"/>
<gene>
    <name evidence="1" type="ORF">PM001_LOCUS30078</name>
</gene>
<name>A0AAV1VFR7_9STRA</name>
<evidence type="ECO:0000313" key="2">
    <source>
        <dbReference type="Proteomes" id="UP001162060"/>
    </source>
</evidence>
<accession>A0AAV1VFR7</accession>
<reference evidence="1" key="1">
    <citation type="submission" date="2024-01" db="EMBL/GenBank/DDBJ databases">
        <authorList>
            <person name="Webb A."/>
        </authorList>
    </citation>
    <scope>NUCLEOTIDE SEQUENCE</scope>
    <source>
        <strain evidence="1">Pm1</strain>
    </source>
</reference>
<evidence type="ECO:0000313" key="1">
    <source>
        <dbReference type="EMBL" id="CAK7944928.1"/>
    </source>
</evidence>